<protein>
    <submittedName>
        <fullName evidence="5">Hydrogenase maturation protease</fullName>
    </submittedName>
</protein>
<reference evidence="6" key="1">
    <citation type="journal article" date="2019" name="Int. J. Syst. Evol. Microbiol.">
        <title>The Global Catalogue of Microorganisms (GCM) 10K type strain sequencing project: providing services to taxonomists for standard genome sequencing and annotation.</title>
        <authorList>
            <consortium name="The Broad Institute Genomics Platform"/>
            <consortium name="The Broad Institute Genome Sequencing Center for Infectious Disease"/>
            <person name="Wu L."/>
            <person name="Ma J."/>
        </authorList>
    </citation>
    <scope>NUCLEOTIDE SEQUENCE [LARGE SCALE GENOMIC DNA]</scope>
    <source>
        <strain evidence="6">CGMCC 1.13718</strain>
    </source>
</reference>
<organism evidence="5 6">
    <name type="scientific">Pseudofrancisella aestuarii</name>
    <dbReference type="NCBI Taxonomy" id="2670347"/>
    <lineage>
        <taxon>Bacteria</taxon>
        <taxon>Pseudomonadati</taxon>
        <taxon>Pseudomonadota</taxon>
        <taxon>Gammaproteobacteria</taxon>
        <taxon>Thiotrichales</taxon>
        <taxon>Francisellaceae</taxon>
        <taxon>Pseudofrancisella</taxon>
    </lineage>
</organism>
<evidence type="ECO:0000256" key="3">
    <source>
        <dbReference type="ARBA" id="ARBA00022750"/>
    </source>
</evidence>
<dbReference type="NCBIfam" id="TIGR00072">
    <property type="entry name" value="hydrog_prot"/>
    <property type="match status" value="1"/>
</dbReference>
<accession>A0ABV9TAR9</accession>
<keyword evidence="3" id="KW-0064">Aspartyl protease</keyword>
<evidence type="ECO:0000256" key="4">
    <source>
        <dbReference type="ARBA" id="ARBA00022801"/>
    </source>
</evidence>
<evidence type="ECO:0000256" key="1">
    <source>
        <dbReference type="ARBA" id="ARBA00006814"/>
    </source>
</evidence>
<dbReference type="SUPFAM" id="SSF53163">
    <property type="entry name" value="HybD-like"/>
    <property type="match status" value="1"/>
</dbReference>
<dbReference type="GO" id="GO:0006508">
    <property type="term" value="P:proteolysis"/>
    <property type="evidence" value="ECO:0007669"/>
    <property type="project" value="UniProtKB-KW"/>
</dbReference>
<keyword evidence="4" id="KW-0378">Hydrolase</keyword>
<dbReference type="PANTHER" id="PTHR30302:SF1">
    <property type="entry name" value="HYDROGENASE 2 MATURATION PROTEASE"/>
    <property type="match status" value="1"/>
</dbReference>
<sequence length="151" mass="16682">MGRVLVLGIGSPFADDQFGWLVADQLVQELESCNDLVIESVDRPGLNLLNYLNNGYERILLVDAVYAKTKPGTFYHFKAEQILSFDGFLSSHSIGVAPSLALAQALGMNISNVEFFGVEIERIYQKDEEISEVVKEAIPSMATLIKEKLGK</sequence>
<dbReference type="InterPro" id="IPR000671">
    <property type="entry name" value="Peptidase_A31"/>
</dbReference>
<gene>
    <name evidence="5" type="ORF">ACFPDQ_04140</name>
</gene>
<keyword evidence="2 5" id="KW-0645">Protease</keyword>
<comment type="caution">
    <text evidence="5">The sequence shown here is derived from an EMBL/GenBank/DDBJ whole genome shotgun (WGS) entry which is preliminary data.</text>
</comment>
<proteinExistence type="inferred from homology"/>
<dbReference type="InterPro" id="IPR023430">
    <property type="entry name" value="Pept_HybD-like_dom_sf"/>
</dbReference>
<dbReference type="GO" id="GO:0008233">
    <property type="term" value="F:peptidase activity"/>
    <property type="evidence" value="ECO:0007669"/>
    <property type="project" value="UniProtKB-KW"/>
</dbReference>
<dbReference type="Gene3D" id="3.40.50.1450">
    <property type="entry name" value="HybD-like"/>
    <property type="match status" value="1"/>
</dbReference>
<keyword evidence="6" id="KW-1185">Reference proteome</keyword>
<dbReference type="Pfam" id="PF01750">
    <property type="entry name" value="HycI"/>
    <property type="match status" value="1"/>
</dbReference>
<dbReference type="Proteomes" id="UP001595926">
    <property type="component" value="Unassembled WGS sequence"/>
</dbReference>
<comment type="similarity">
    <text evidence="1">Belongs to the peptidase A31 family.</text>
</comment>
<dbReference type="PANTHER" id="PTHR30302">
    <property type="entry name" value="HYDROGENASE 1 MATURATION PROTEASE"/>
    <property type="match status" value="1"/>
</dbReference>
<dbReference type="CDD" id="cd00518">
    <property type="entry name" value="H2MP"/>
    <property type="match status" value="1"/>
</dbReference>
<dbReference type="EMBL" id="JBHSJH010000002">
    <property type="protein sequence ID" value="MFC4892235.1"/>
    <property type="molecule type" value="Genomic_DNA"/>
</dbReference>
<evidence type="ECO:0000313" key="5">
    <source>
        <dbReference type="EMBL" id="MFC4892235.1"/>
    </source>
</evidence>
<name>A0ABV9TAR9_9GAMM</name>
<evidence type="ECO:0000256" key="2">
    <source>
        <dbReference type="ARBA" id="ARBA00022670"/>
    </source>
</evidence>
<dbReference type="RefSeq" id="WP_119329655.1">
    <property type="nucleotide sequence ID" value="NZ_JBHSJH010000002.1"/>
</dbReference>
<evidence type="ECO:0000313" key="6">
    <source>
        <dbReference type="Proteomes" id="UP001595926"/>
    </source>
</evidence>